<organism evidence="1 2">
    <name type="scientific">Clostridium gallinarum</name>
    <dbReference type="NCBI Taxonomy" id="2762246"/>
    <lineage>
        <taxon>Bacteria</taxon>
        <taxon>Bacillati</taxon>
        <taxon>Bacillota</taxon>
        <taxon>Clostridia</taxon>
        <taxon>Eubacteriales</taxon>
        <taxon>Clostridiaceae</taxon>
        <taxon>Clostridium</taxon>
    </lineage>
</organism>
<proteinExistence type="predicted"/>
<protein>
    <recommendedName>
        <fullName evidence="3">Membrane associated protein</fullName>
    </recommendedName>
</protein>
<reference evidence="1 2" key="1">
    <citation type="submission" date="2020-08" db="EMBL/GenBank/DDBJ databases">
        <title>A Genomic Blueprint of the Chicken Gut Microbiome.</title>
        <authorList>
            <person name="Gilroy R."/>
            <person name="Ravi A."/>
            <person name="Getino M."/>
            <person name="Pursley I."/>
            <person name="Horton D.L."/>
            <person name="Alikhan N.-F."/>
            <person name="Baker D."/>
            <person name="Gharbi K."/>
            <person name="Hall N."/>
            <person name="Watson M."/>
            <person name="Adriaenssens E.M."/>
            <person name="Foster-Nyarko E."/>
            <person name="Jarju S."/>
            <person name="Secka A."/>
            <person name="Antonio M."/>
            <person name="Oren A."/>
            <person name="Chaudhuri R."/>
            <person name="La Ragione R.M."/>
            <person name="Hildebrand F."/>
            <person name="Pallen M.J."/>
        </authorList>
    </citation>
    <scope>NUCLEOTIDE SEQUENCE [LARGE SCALE GENOMIC DNA]</scope>
    <source>
        <strain evidence="1 2">Sa3CUN1</strain>
    </source>
</reference>
<accession>A0ABR8Q0F7</accession>
<gene>
    <name evidence="1" type="ORF">H9660_01900</name>
</gene>
<dbReference type="EMBL" id="JACSQZ010000004">
    <property type="protein sequence ID" value="MBD7913891.1"/>
    <property type="molecule type" value="Genomic_DNA"/>
</dbReference>
<keyword evidence="2" id="KW-1185">Reference proteome</keyword>
<dbReference type="Gene3D" id="2.50.20.10">
    <property type="entry name" value="Lipoprotein localisation LolA/LolB/LppX"/>
    <property type="match status" value="1"/>
</dbReference>
<dbReference type="InterPro" id="IPR029046">
    <property type="entry name" value="LolA/LolB/LppX"/>
</dbReference>
<dbReference type="SUPFAM" id="SSF89392">
    <property type="entry name" value="Prokaryotic lipoproteins and lipoprotein localization factors"/>
    <property type="match status" value="1"/>
</dbReference>
<sequence>MKKKLLLITLISIPIILIGIVIFFRTTAEPTNEEIIESLKNIENYKSEVEFIIKNSRDEERQDAIQYYKANLAGRIDFGEERTKIYKDDQILVKDYISNKEYTMLNSMDDLYSLSFLNKLLSYPINNDGIIEGQEEWGETEYISFTSELFLKNDTLDKVKIFIDKNQKTPIGAIVYDKNNNDRVRIVYRNFEKLKELDEELFK</sequence>
<comment type="caution">
    <text evidence="1">The sequence shown here is derived from an EMBL/GenBank/DDBJ whole genome shotgun (WGS) entry which is preliminary data.</text>
</comment>
<dbReference type="RefSeq" id="WP_191747983.1">
    <property type="nucleotide sequence ID" value="NZ_JACSQZ010000004.1"/>
</dbReference>
<dbReference type="Proteomes" id="UP000640335">
    <property type="component" value="Unassembled WGS sequence"/>
</dbReference>
<evidence type="ECO:0000313" key="1">
    <source>
        <dbReference type="EMBL" id="MBD7913891.1"/>
    </source>
</evidence>
<evidence type="ECO:0000313" key="2">
    <source>
        <dbReference type="Proteomes" id="UP000640335"/>
    </source>
</evidence>
<dbReference type="NCBIfam" id="NF041287">
    <property type="entry name" value="lipo_GerS_rel"/>
    <property type="match status" value="1"/>
</dbReference>
<evidence type="ECO:0008006" key="3">
    <source>
        <dbReference type="Google" id="ProtNLM"/>
    </source>
</evidence>
<name>A0ABR8Q0F7_9CLOT</name>